<keyword evidence="3" id="KW-1185">Reference proteome</keyword>
<feature type="region of interest" description="Disordered" evidence="1">
    <location>
        <begin position="1"/>
        <end position="40"/>
    </location>
</feature>
<evidence type="ECO:0000256" key="1">
    <source>
        <dbReference type="SAM" id="MobiDB-lite"/>
    </source>
</evidence>
<sequence length="102" mass="10907">MRRDAGQEEQAFLPGTDELAAGAGDDHREDQSDAAVAQRQASHIGTPLEWFSAGMVSPNLKIARENFIAALEKAILAAHAVQKLNGMHDAAALEEHSTQESS</sequence>
<dbReference type="Proteomes" id="UP001190700">
    <property type="component" value="Unassembled WGS sequence"/>
</dbReference>
<proteinExistence type="predicted"/>
<gene>
    <name evidence="2" type="ORF">CYMTET_41364</name>
</gene>
<dbReference type="EMBL" id="LGRX02027549">
    <property type="protein sequence ID" value="KAK3249196.1"/>
    <property type="molecule type" value="Genomic_DNA"/>
</dbReference>
<reference evidence="2 3" key="1">
    <citation type="journal article" date="2015" name="Genome Biol. Evol.">
        <title>Comparative Genomics of a Bacterivorous Green Alga Reveals Evolutionary Causalities and Consequences of Phago-Mixotrophic Mode of Nutrition.</title>
        <authorList>
            <person name="Burns J.A."/>
            <person name="Paasch A."/>
            <person name="Narechania A."/>
            <person name="Kim E."/>
        </authorList>
    </citation>
    <scope>NUCLEOTIDE SEQUENCE [LARGE SCALE GENOMIC DNA]</scope>
    <source>
        <strain evidence="2 3">PLY_AMNH</strain>
    </source>
</reference>
<evidence type="ECO:0000313" key="2">
    <source>
        <dbReference type="EMBL" id="KAK3249196.1"/>
    </source>
</evidence>
<comment type="caution">
    <text evidence="2">The sequence shown here is derived from an EMBL/GenBank/DDBJ whole genome shotgun (WGS) entry which is preliminary data.</text>
</comment>
<accession>A0AAE0C6A5</accession>
<dbReference type="AlphaFoldDB" id="A0AAE0C6A5"/>
<evidence type="ECO:0000313" key="3">
    <source>
        <dbReference type="Proteomes" id="UP001190700"/>
    </source>
</evidence>
<name>A0AAE0C6A5_9CHLO</name>
<protein>
    <submittedName>
        <fullName evidence="2">Uncharacterized protein</fullName>
    </submittedName>
</protein>
<organism evidence="2 3">
    <name type="scientific">Cymbomonas tetramitiformis</name>
    <dbReference type="NCBI Taxonomy" id="36881"/>
    <lineage>
        <taxon>Eukaryota</taxon>
        <taxon>Viridiplantae</taxon>
        <taxon>Chlorophyta</taxon>
        <taxon>Pyramimonadophyceae</taxon>
        <taxon>Pyramimonadales</taxon>
        <taxon>Pyramimonadaceae</taxon>
        <taxon>Cymbomonas</taxon>
    </lineage>
</organism>